<accession>A0AAX1RWD5</accession>
<dbReference type="AlphaFoldDB" id="A0AAX1RWD5"/>
<protein>
    <recommendedName>
        <fullName evidence="4">Siphovirus Gp157 family protein</fullName>
    </recommendedName>
</protein>
<dbReference type="Proteomes" id="UP000256337">
    <property type="component" value="Unassembled WGS sequence"/>
</dbReference>
<evidence type="ECO:0000313" key="2">
    <source>
        <dbReference type="EMBL" id="REI22012.1"/>
    </source>
</evidence>
<dbReference type="InterPro" id="IPR008840">
    <property type="entry name" value="Sipho_Gp157"/>
</dbReference>
<evidence type="ECO:0008006" key="4">
    <source>
        <dbReference type="Google" id="ProtNLM"/>
    </source>
</evidence>
<name>A0AAX1RWD5_9STAP</name>
<feature type="coiled-coil region" evidence="1">
    <location>
        <begin position="33"/>
        <end position="99"/>
    </location>
</feature>
<comment type="caution">
    <text evidence="2">The sequence shown here is derived from an EMBL/GenBank/DDBJ whole genome shotgun (WGS) entry which is preliminary data.</text>
</comment>
<reference evidence="2 3" key="1">
    <citation type="journal article" date="2018" name="Vet. Microbiol.">
        <title>Characterisation of Staphylococcus felis isolated from cats using whole genome sequencing.</title>
        <authorList>
            <person name="Worthing K."/>
            <person name="Pang S."/>
            <person name="Trott D.J."/>
            <person name="Abraham S."/>
            <person name="Coombs G.W."/>
            <person name="Jordan D."/>
            <person name="McIntyre L."/>
            <person name="Davies M.R."/>
            <person name="Norris J."/>
        </authorList>
    </citation>
    <scope>NUCLEOTIDE SEQUENCE [LARGE SCALE GENOMIC DNA]</scope>
    <source>
        <strain evidence="2 3">F25</strain>
    </source>
</reference>
<proteinExistence type="predicted"/>
<sequence length="176" mass="20661">MKMTNCSTTKRRSYSMSNLFDLNQNELEILEMLENEELSFNDVKDTLDAIRDEQKRKYDFMQKMILSLKGDVNTLKERETALNKRRKSYENKIKSLQNYMLDSMKFKGETKFKTEEFTYFIRKSDSTQIDDESAIPDKYKVEQAPKINKAQIKKDIKAGIEVKGASLIENEILGVR</sequence>
<organism evidence="2 3">
    <name type="scientific">Staphylococcus felis</name>
    <dbReference type="NCBI Taxonomy" id="46127"/>
    <lineage>
        <taxon>Bacteria</taxon>
        <taxon>Bacillati</taxon>
        <taxon>Bacillota</taxon>
        <taxon>Bacilli</taxon>
        <taxon>Bacillales</taxon>
        <taxon>Staphylococcaceae</taxon>
        <taxon>Staphylococcus</taxon>
    </lineage>
</organism>
<dbReference type="Pfam" id="PF05565">
    <property type="entry name" value="Sipho_Gp157"/>
    <property type="match status" value="1"/>
</dbReference>
<gene>
    <name evidence="2" type="ORF">DOS76_05905</name>
</gene>
<evidence type="ECO:0000313" key="3">
    <source>
        <dbReference type="Proteomes" id="UP000256337"/>
    </source>
</evidence>
<evidence type="ECO:0000256" key="1">
    <source>
        <dbReference type="SAM" id="Coils"/>
    </source>
</evidence>
<dbReference type="EMBL" id="QKYD01000100">
    <property type="protein sequence ID" value="REI22012.1"/>
    <property type="molecule type" value="Genomic_DNA"/>
</dbReference>
<keyword evidence="1" id="KW-0175">Coiled coil</keyword>